<name>A0A515DFP1_9BURK</name>
<accession>A0A515DFP1</accession>
<proteinExistence type="predicted"/>
<dbReference type="RefSeq" id="WP_142820722.1">
    <property type="nucleotide sequence ID" value="NZ_CP035503.1"/>
</dbReference>
<dbReference type="InterPro" id="IPR021333">
    <property type="entry name" value="DUF2946"/>
</dbReference>
<evidence type="ECO:0000313" key="1">
    <source>
        <dbReference type="EMBL" id="QDL39225.1"/>
    </source>
</evidence>
<keyword evidence="2" id="KW-1185">Reference proteome</keyword>
<organism evidence="1 2">
    <name type="scientific">Rhodoferax sediminis</name>
    <dbReference type="NCBI Taxonomy" id="2509614"/>
    <lineage>
        <taxon>Bacteria</taxon>
        <taxon>Pseudomonadati</taxon>
        <taxon>Pseudomonadota</taxon>
        <taxon>Betaproteobacteria</taxon>
        <taxon>Burkholderiales</taxon>
        <taxon>Comamonadaceae</taxon>
        <taxon>Rhodoferax</taxon>
    </lineage>
</organism>
<dbReference type="OrthoDB" id="8856151at2"/>
<dbReference type="KEGG" id="rhf:EUB48_19360"/>
<protein>
    <submittedName>
        <fullName evidence="1">DUF2946 domain-containing protein</fullName>
    </submittedName>
</protein>
<dbReference type="EMBL" id="CP035503">
    <property type="protein sequence ID" value="QDL39225.1"/>
    <property type="molecule type" value="Genomic_DNA"/>
</dbReference>
<dbReference type="Pfam" id="PF11162">
    <property type="entry name" value="DUF2946"/>
    <property type="match status" value="1"/>
</dbReference>
<evidence type="ECO:0000313" key="2">
    <source>
        <dbReference type="Proteomes" id="UP000316798"/>
    </source>
</evidence>
<dbReference type="AlphaFoldDB" id="A0A515DFP1"/>
<gene>
    <name evidence="1" type="ORF">EUB48_19360</name>
</gene>
<dbReference type="Proteomes" id="UP000316798">
    <property type="component" value="Chromosome"/>
</dbReference>
<sequence length="128" mass="13762">MLKRVTQPLTRWFVVASIAWLTLAPAALRTLSGLLPSSSPWQQICTSHGEKSIHLKGAPGTPQQDESTGSDCPLCILCHVGWAPAPSATPVVDVPLGTLAQLVADTHRPPRPAPGWMLRNPRAPPDFF</sequence>
<reference evidence="1 2" key="1">
    <citation type="submission" date="2019-01" db="EMBL/GenBank/DDBJ databases">
        <title>Genomic insights into a novel species Rhodoferax sp.</title>
        <authorList>
            <person name="Jin L."/>
        </authorList>
    </citation>
    <scope>NUCLEOTIDE SEQUENCE [LARGE SCALE GENOMIC DNA]</scope>
    <source>
        <strain evidence="1 2">CHu59-6-5</strain>
    </source>
</reference>